<feature type="compositionally biased region" description="Basic and acidic residues" evidence="1">
    <location>
        <begin position="105"/>
        <end position="121"/>
    </location>
</feature>
<dbReference type="Proteomes" id="UP000325945">
    <property type="component" value="Unassembled WGS sequence"/>
</dbReference>
<feature type="region of interest" description="Disordered" evidence="1">
    <location>
        <begin position="45"/>
        <end position="81"/>
    </location>
</feature>
<dbReference type="AlphaFoldDB" id="A0A5N6WST8"/>
<organism evidence="2 3">
    <name type="scientific">Aspergillus sergii</name>
    <dbReference type="NCBI Taxonomy" id="1034303"/>
    <lineage>
        <taxon>Eukaryota</taxon>
        <taxon>Fungi</taxon>
        <taxon>Dikarya</taxon>
        <taxon>Ascomycota</taxon>
        <taxon>Pezizomycotina</taxon>
        <taxon>Eurotiomycetes</taxon>
        <taxon>Eurotiomycetidae</taxon>
        <taxon>Eurotiales</taxon>
        <taxon>Aspergillaceae</taxon>
        <taxon>Aspergillus</taxon>
        <taxon>Aspergillus subgen. Circumdati</taxon>
    </lineage>
</organism>
<evidence type="ECO:0000256" key="1">
    <source>
        <dbReference type="SAM" id="MobiDB-lite"/>
    </source>
</evidence>
<evidence type="ECO:0000313" key="3">
    <source>
        <dbReference type="Proteomes" id="UP000325945"/>
    </source>
</evidence>
<dbReference type="EMBL" id="ML741826">
    <property type="protein sequence ID" value="KAE8323702.1"/>
    <property type="molecule type" value="Genomic_DNA"/>
</dbReference>
<gene>
    <name evidence="2" type="ORF">BDV39DRAFT_208533</name>
</gene>
<evidence type="ECO:0000313" key="2">
    <source>
        <dbReference type="EMBL" id="KAE8323702.1"/>
    </source>
</evidence>
<keyword evidence="3" id="KW-1185">Reference proteome</keyword>
<reference evidence="3" key="1">
    <citation type="submission" date="2019-04" db="EMBL/GenBank/DDBJ databases">
        <title>Friends and foes A comparative genomics studyof 23 Aspergillus species from section Flavi.</title>
        <authorList>
            <consortium name="DOE Joint Genome Institute"/>
            <person name="Kjaerbolling I."/>
            <person name="Vesth T."/>
            <person name="Frisvad J.C."/>
            <person name="Nybo J.L."/>
            <person name="Theobald S."/>
            <person name="Kildgaard S."/>
            <person name="Isbrandt T."/>
            <person name="Kuo A."/>
            <person name="Sato A."/>
            <person name="Lyhne E.K."/>
            <person name="Kogle M.E."/>
            <person name="Wiebenga A."/>
            <person name="Kun R.S."/>
            <person name="Lubbers R.J."/>
            <person name="Makela M.R."/>
            <person name="Barry K."/>
            <person name="Chovatia M."/>
            <person name="Clum A."/>
            <person name="Daum C."/>
            <person name="Haridas S."/>
            <person name="He G."/>
            <person name="LaButti K."/>
            <person name="Lipzen A."/>
            <person name="Mondo S."/>
            <person name="Riley R."/>
            <person name="Salamov A."/>
            <person name="Simmons B.A."/>
            <person name="Magnuson J.K."/>
            <person name="Henrissat B."/>
            <person name="Mortensen U.H."/>
            <person name="Larsen T.O."/>
            <person name="Devries R.P."/>
            <person name="Grigoriev I.V."/>
            <person name="Machida M."/>
            <person name="Baker S.E."/>
            <person name="Andersen M.R."/>
        </authorList>
    </citation>
    <scope>NUCLEOTIDE SEQUENCE [LARGE SCALE GENOMIC DNA]</scope>
    <source>
        <strain evidence="3">CBS 130017</strain>
    </source>
</reference>
<name>A0A5N6WST8_9EURO</name>
<accession>A0A5N6WST8</accession>
<protein>
    <submittedName>
        <fullName evidence="2">Uncharacterized protein</fullName>
    </submittedName>
</protein>
<sequence>MPQLRNHHRKRSRPRTDYERWLEDHAQYYQPTGNAQYHLPILNTDEDVRPLDGGQESLLQKPDRSTHSNSAHYHPADRPHGYFVTGPSLRTAELTLRHYRQASRPNDRECLPSDAEKGVLA</sequence>
<proteinExistence type="predicted"/>
<feature type="region of interest" description="Disordered" evidence="1">
    <location>
        <begin position="100"/>
        <end position="121"/>
    </location>
</feature>